<dbReference type="EMBL" id="JAMSKV010000004">
    <property type="protein sequence ID" value="MCQ8277966.1"/>
    <property type="molecule type" value="Genomic_DNA"/>
</dbReference>
<name>A0ABT1W733_9PROT</name>
<comment type="caution">
    <text evidence="1">The sequence shown here is derived from an EMBL/GenBank/DDBJ whole genome shotgun (WGS) entry which is preliminary data.</text>
</comment>
<proteinExistence type="predicted"/>
<organism evidence="1 2">
    <name type="scientific">Endosaccharibacter trunci</name>
    <dbReference type="NCBI Taxonomy" id="2812733"/>
    <lineage>
        <taxon>Bacteria</taxon>
        <taxon>Pseudomonadati</taxon>
        <taxon>Pseudomonadota</taxon>
        <taxon>Alphaproteobacteria</taxon>
        <taxon>Acetobacterales</taxon>
        <taxon>Acetobacteraceae</taxon>
        <taxon>Endosaccharibacter</taxon>
    </lineage>
</organism>
<keyword evidence="2" id="KW-1185">Reference proteome</keyword>
<evidence type="ECO:0000313" key="2">
    <source>
        <dbReference type="Proteomes" id="UP001524587"/>
    </source>
</evidence>
<gene>
    <name evidence="1" type="ORF">NFI95_05840</name>
</gene>
<dbReference type="RefSeq" id="WP_422863431.1">
    <property type="nucleotide sequence ID" value="NZ_JAMSKV010000004.1"/>
</dbReference>
<evidence type="ECO:0000313" key="1">
    <source>
        <dbReference type="EMBL" id="MCQ8277966.1"/>
    </source>
</evidence>
<sequence length="83" mass="8694">MTDAMFCDICDQPVSAEEADTDEGGCTVCLSCAAKRDTEAGNCVHAWEAHSGTEGAGHACAKCTLISYATVPPQHGFSRRIDA</sequence>
<accession>A0ABT1W733</accession>
<dbReference type="Proteomes" id="UP001524587">
    <property type="component" value="Unassembled WGS sequence"/>
</dbReference>
<protein>
    <submittedName>
        <fullName evidence="1">Uncharacterized protein</fullName>
    </submittedName>
</protein>
<reference evidence="1 2" key="1">
    <citation type="submission" date="2022-06" db="EMBL/GenBank/DDBJ databases">
        <title>Endosaccharibacter gen. nov., sp. nov., endophytic bacteria isolated from sugarcane.</title>
        <authorList>
            <person name="Pitiwittayakul N."/>
            <person name="Yukphan P."/>
            <person name="Charoenyingcharoen P."/>
            <person name="Tanasupawat S."/>
        </authorList>
    </citation>
    <scope>NUCLEOTIDE SEQUENCE [LARGE SCALE GENOMIC DNA]</scope>
    <source>
        <strain evidence="1 2">KSS8</strain>
    </source>
</reference>